<organism evidence="8 9">
    <name type="scientific">Roseibium hamelinense</name>
    <dbReference type="NCBI Taxonomy" id="150831"/>
    <lineage>
        <taxon>Bacteria</taxon>
        <taxon>Pseudomonadati</taxon>
        <taxon>Pseudomonadota</taxon>
        <taxon>Alphaproteobacteria</taxon>
        <taxon>Hyphomicrobiales</taxon>
        <taxon>Stappiaceae</taxon>
        <taxon>Roseibium</taxon>
    </lineage>
</organism>
<evidence type="ECO:0000256" key="4">
    <source>
        <dbReference type="ARBA" id="ARBA00022989"/>
    </source>
</evidence>
<dbReference type="OrthoDB" id="7024322at2"/>
<dbReference type="Pfam" id="PF04138">
    <property type="entry name" value="GtrA_DPMS_TM"/>
    <property type="match status" value="1"/>
</dbReference>
<evidence type="ECO:0000259" key="7">
    <source>
        <dbReference type="Pfam" id="PF04138"/>
    </source>
</evidence>
<dbReference type="InterPro" id="IPR051401">
    <property type="entry name" value="GtrA_CellWall_Glycosyl"/>
</dbReference>
<reference evidence="8 9" key="1">
    <citation type="submission" date="2019-07" db="EMBL/GenBank/DDBJ databases">
        <title>Genomic Encyclopedia of Archaeal and Bacterial Type Strains, Phase II (KMG-II): from individual species to whole genera.</title>
        <authorList>
            <person name="Goeker M."/>
        </authorList>
    </citation>
    <scope>NUCLEOTIDE SEQUENCE [LARGE SCALE GENOMIC DNA]</scope>
    <source>
        <strain evidence="8 9">ATCC BAA-252</strain>
    </source>
</reference>
<feature type="transmembrane region" description="Helical" evidence="6">
    <location>
        <begin position="90"/>
        <end position="111"/>
    </location>
</feature>
<feature type="transmembrane region" description="Helical" evidence="6">
    <location>
        <begin position="49"/>
        <end position="69"/>
    </location>
</feature>
<keyword evidence="5 6" id="KW-0472">Membrane</keyword>
<evidence type="ECO:0000256" key="1">
    <source>
        <dbReference type="ARBA" id="ARBA00004141"/>
    </source>
</evidence>
<accession>A0A562SF85</accession>
<proteinExistence type="inferred from homology"/>
<evidence type="ECO:0000256" key="3">
    <source>
        <dbReference type="ARBA" id="ARBA00022692"/>
    </source>
</evidence>
<protein>
    <submittedName>
        <fullName evidence="8">Putative flippase GtrA</fullName>
    </submittedName>
</protein>
<dbReference type="GO" id="GO:0000271">
    <property type="term" value="P:polysaccharide biosynthetic process"/>
    <property type="evidence" value="ECO:0007669"/>
    <property type="project" value="InterPro"/>
</dbReference>
<dbReference type="AlphaFoldDB" id="A0A562SF85"/>
<evidence type="ECO:0000256" key="2">
    <source>
        <dbReference type="ARBA" id="ARBA00009399"/>
    </source>
</evidence>
<keyword evidence="3 6" id="KW-0812">Transmembrane</keyword>
<evidence type="ECO:0000256" key="5">
    <source>
        <dbReference type="ARBA" id="ARBA00023136"/>
    </source>
</evidence>
<feature type="transmembrane region" description="Helical" evidence="6">
    <location>
        <begin position="117"/>
        <end position="139"/>
    </location>
</feature>
<dbReference type="EMBL" id="VLLF01000013">
    <property type="protein sequence ID" value="TWI79898.1"/>
    <property type="molecule type" value="Genomic_DNA"/>
</dbReference>
<sequence length="149" mass="15927">MSNSDRLPLVKQRIKTEVGAASRFAIVGATATGVHAATAVGLLEFGILSAFPANIVGFMIAFCVSFTGHHFWSFGASRHDAAVSRRMRRFFTLAASGFALNSTALAAWLQLTPWPDALGILFSIAVVPGLTFLGSRLWAFSGHSQDKDV</sequence>
<gene>
    <name evidence="8" type="ORF">JM93_04245</name>
</gene>
<name>A0A562SF85_9HYPH</name>
<dbReference type="InterPro" id="IPR007267">
    <property type="entry name" value="GtrA_DPMS_TM"/>
</dbReference>
<evidence type="ECO:0000313" key="8">
    <source>
        <dbReference type="EMBL" id="TWI79898.1"/>
    </source>
</evidence>
<dbReference type="PANTHER" id="PTHR38459:SF1">
    <property type="entry name" value="PROPHAGE BACTOPRENOL-LINKED GLUCOSE TRANSLOCASE HOMOLOG"/>
    <property type="match status" value="1"/>
</dbReference>
<evidence type="ECO:0000313" key="9">
    <source>
        <dbReference type="Proteomes" id="UP000320593"/>
    </source>
</evidence>
<keyword evidence="9" id="KW-1185">Reference proteome</keyword>
<comment type="subcellular location">
    <subcellularLocation>
        <location evidence="1">Membrane</location>
        <topology evidence="1">Multi-pass membrane protein</topology>
    </subcellularLocation>
</comment>
<comment type="caution">
    <text evidence="8">The sequence shown here is derived from an EMBL/GenBank/DDBJ whole genome shotgun (WGS) entry which is preliminary data.</text>
</comment>
<feature type="transmembrane region" description="Helical" evidence="6">
    <location>
        <begin position="21"/>
        <end position="43"/>
    </location>
</feature>
<dbReference type="PANTHER" id="PTHR38459">
    <property type="entry name" value="PROPHAGE BACTOPRENOL-LINKED GLUCOSE TRANSLOCASE HOMOLOG"/>
    <property type="match status" value="1"/>
</dbReference>
<dbReference type="Proteomes" id="UP000320593">
    <property type="component" value="Unassembled WGS sequence"/>
</dbReference>
<dbReference type="GO" id="GO:0005886">
    <property type="term" value="C:plasma membrane"/>
    <property type="evidence" value="ECO:0007669"/>
    <property type="project" value="TreeGrafter"/>
</dbReference>
<comment type="similarity">
    <text evidence="2">Belongs to the GtrA family.</text>
</comment>
<keyword evidence="4 6" id="KW-1133">Transmembrane helix</keyword>
<dbReference type="RefSeq" id="WP_145347425.1">
    <property type="nucleotide sequence ID" value="NZ_SMLY01000064.1"/>
</dbReference>
<evidence type="ECO:0000256" key="6">
    <source>
        <dbReference type="SAM" id="Phobius"/>
    </source>
</evidence>
<feature type="domain" description="GtrA/DPMS transmembrane" evidence="7">
    <location>
        <begin position="23"/>
        <end position="140"/>
    </location>
</feature>